<feature type="transmembrane region" description="Helical" evidence="5">
    <location>
        <begin position="199"/>
        <end position="221"/>
    </location>
</feature>
<evidence type="ECO:0000256" key="1">
    <source>
        <dbReference type="ARBA" id="ARBA00004370"/>
    </source>
</evidence>
<evidence type="ECO:0000256" key="2">
    <source>
        <dbReference type="ARBA" id="ARBA00022692"/>
    </source>
</evidence>
<evidence type="ECO:0000313" key="7">
    <source>
        <dbReference type="EMBL" id="CAF2123601.1"/>
    </source>
</evidence>
<organism evidence="7 9">
    <name type="scientific">Rotaria magnacalcarata</name>
    <dbReference type="NCBI Taxonomy" id="392030"/>
    <lineage>
        <taxon>Eukaryota</taxon>
        <taxon>Metazoa</taxon>
        <taxon>Spiralia</taxon>
        <taxon>Gnathifera</taxon>
        <taxon>Rotifera</taxon>
        <taxon>Eurotatoria</taxon>
        <taxon>Bdelloidea</taxon>
        <taxon>Philodinida</taxon>
        <taxon>Philodinidae</taxon>
        <taxon>Rotaria</taxon>
    </lineage>
</organism>
<keyword evidence="4 5" id="KW-0472">Membrane</keyword>
<dbReference type="GO" id="GO:0016020">
    <property type="term" value="C:membrane"/>
    <property type="evidence" value="ECO:0007669"/>
    <property type="project" value="UniProtKB-SubCell"/>
</dbReference>
<dbReference type="SUPFAM" id="SSF81321">
    <property type="entry name" value="Family A G protein-coupled receptor-like"/>
    <property type="match status" value="1"/>
</dbReference>
<gene>
    <name evidence="8" type="ORF">UXM345_LOCUS23676</name>
    <name evidence="7" type="ORF">XDN619_LOCUS23261</name>
</gene>
<dbReference type="AlphaFoldDB" id="A0A816V7U8"/>
<evidence type="ECO:0000256" key="3">
    <source>
        <dbReference type="ARBA" id="ARBA00022989"/>
    </source>
</evidence>
<evidence type="ECO:0000256" key="4">
    <source>
        <dbReference type="ARBA" id="ARBA00023136"/>
    </source>
</evidence>
<dbReference type="InterPro" id="IPR017452">
    <property type="entry name" value="GPCR_Rhodpsn_7TM"/>
</dbReference>
<feature type="transmembrane region" description="Helical" evidence="5">
    <location>
        <begin position="32"/>
        <end position="53"/>
    </location>
</feature>
<reference evidence="7" key="1">
    <citation type="submission" date="2021-02" db="EMBL/GenBank/DDBJ databases">
        <authorList>
            <person name="Nowell W R."/>
        </authorList>
    </citation>
    <scope>NUCLEOTIDE SEQUENCE</scope>
</reference>
<dbReference type="Gene3D" id="1.20.1070.10">
    <property type="entry name" value="Rhodopsin 7-helix transmembrane proteins"/>
    <property type="match status" value="1"/>
</dbReference>
<feature type="domain" description="G-protein coupled receptors family 1 profile" evidence="6">
    <location>
        <begin position="43"/>
        <end position="293"/>
    </location>
</feature>
<dbReference type="Proteomes" id="UP000663842">
    <property type="component" value="Unassembled WGS sequence"/>
</dbReference>
<feature type="transmembrane region" description="Helical" evidence="5">
    <location>
        <begin position="65"/>
        <end position="85"/>
    </location>
</feature>
<evidence type="ECO:0000313" key="9">
    <source>
        <dbReference type="Proteomes" id="UP000663887"/>
    </source>
</evidence>
<evidence type="ECO:0000259" key="6">
    <source>
        <dbReference type="PROSITE" id="PS50262"/>
    </source>
</evidence>
<dbReference type="Proteomes" id="UP000663887">
    <property type="component" value="Unassembled WGS sequence"/>
</dbReference>
<feature type="transmembrane region" description="Helical" evidence="5">
    <location>
        <begin position="143"/>
        <end position="163"/>
    </location>
</feature>
<comment type="caution">
    <text evidence="7">The sequence shown here is derived from an EMBL/GenBank/DDBJ whole genome shotgun (WGS) entry which is preliminary data.</text>
</comment>
<feature type="transmembrane region" description="Helical" evidence="5">
    <location>
        <begin position="97"/>
        <end position="122"/>
    </location>
</feature>
<evidence type="ECO:0000313" key="8">
    <source>
        <dbReference type="EMBL" id="CAF4125665.1"/>
    </source>
</evidence>
<protein>
    <recommendedName>
        <fullName evidence="6">G-protein coupled receptors family 1 profile domain-containing protein</fullName>
    </recommendedName>
</protein>
<dbReference type="EMBL" id="CAJNRG010010532">
    <property type="protein sequence ID" value="CAF2123601.1"/>
    <property type="molecule type" value="Genomic_DNA"/>
</dbReference>
<keyword evidence="2 5" id="KW-0812">Transmembrane</keyword>
<evidence type="ECO:0000256" key="5">
    <source>
        <dbReference type="SAM" id="Phobius"/>
    </source>
</evidence>
<proteinExistence type="predicted"/>
<name>A0A816V7U8_9BILA</name>
<accession>A0A816V7U8</accession>
<keyword evidence="3 5" id="KW-1133">Transmembrane helix</keyword>
<dbReference type="PROSITE" id="PS50262">
    <property type="entry name" value="G_PROTEIN_RECEP_F1_2"/>
    <property type="match status" value="1"/>
</dbReference>
<comment type="subcellular location">
    <subcellularLocation>
        <location evidence="1">Membrane</location>
    </subcellularLocation>
</comment>
<feature type="transmembrane region" description="Helical" evidence="5">
    <location>
        <begin position="242"/>
        <end position="272"/>
    </location>
</feature>
<dbReference type="EMBL" id="CAJOBF010004141">
    <property type="protein sequence ID" value="CAF4125665.1"/>
    <property type="molecule type" value="Genomic_DNA"/>
</dbReference>
<sequence length="320" mass="37093">MTLTPKYNTSDYKSALDDIVLSIISPSVKFNILISLEIPSFIGYIFIIVYIFYNKSICSVPNNCAPLFTLIVNLFLVISYIPWVLQFNYQGVVPIQSIIFCSIWRFTSFYFWTAGVIIMAWASFGRHILIFHDRLLVAQWRNICLHYAPPIIIATYAACFYIYTIGFYPCQNYFDFQSLICSFLCYVFYKNIVLWEYGFHYVFSTICILIFNVGQLARVLYSQRRLRQSINSRKHRKIIFQAASLSLLFLITNLPCCIVNFFALASATGWIYAAVDFCNYYCIIQPPALPFVFMTTLPNIGTNINKIIHHVTNRRTAPLT</sequence>